<keyword evidence="1" id="KW-1133">Transmembrane helix</keyword>
<dbReference type="AlphaFoldDB" id="A0AAV3RZ42"/>
<dbReference type="EMBL" id="BAABME010012845">
    <property type="protein sequence ID" value="GAA0185582.1"/>
    <property type="molecule type" value="Genomic_DNA"/>
</dbReference>
<proteinExistence type="predicted"/>
<evidence type="ECO:0008006" key="4">
    <source>
        <dbReference type="Google" id="ProtNLM"/>
    </source>
</evidence>
<reference evidence="2 3" key="1">
    <citation type="submission" date="2024-01" db="EMBL/GenBank/DDBJ databases">
        <title>The complete chloroplast genome sequence of Lithospermum erythrorhizon: insights into the phylogenetic relationship among Boraginaceae species and the maternal lineages of purple gromwells.</title>
        <authorList>
            <person name="Okada T."/>
            <person name="Watanabe K."/>
        </authorList>
    </citation>
    <scope>NUCLEOTIDE SEQUENCE [LARGE SCALE GENOMIC DNA]</scope>
</reference>
<name>A0AAV3RZ42_LITER</name>
<dbReference type="PANTHER" id="PTHR46214:SF8">
    <property type="entry name" value="RING_FYVE_PHD ZINC FINGER SUPERFAMILY PROTEIN"/>
    <property type="match status" value="1"/>
</dbReference>
<keyword evidence="1" id="KW-0472">Membrane</keyword>
<dbReference type="Proteomes" id="UP001454036">
    <property type="component" value="Unassembled WGS sequence"/>
</dbReference>
<accession>A0AAV3RZ42</accession>
<comment type="caution">
    <text evidence="2">The sequence shown here is derived from an EMBL/GenBank/DDBJ whole genome shotgun (WGS) entry which is preliminary data.</text>
</comment>
<gene>
    <name evidence="2" type="ORF">LIER_32870</name>
</gene>
<protein>
    <recommendedName>
        <fullName evidence="4">Transmembrane protein</fullName>
    </recommendedName>
</protein>
<evidence type="ECO:0000313" key="2">
    <source>
        <dbReference type="EMBL" id="GAA0185582.1"/>
    </source>
</evidence>
<keyword evidence="3" id="KW-1185">Reference proteome</keyword>
<feature type="transmembrane region" description="Helical" evidence="1">
    <location>
        <begin position="6"/>
        <end position="26"/>
    </location>
</feature>
<sequence>MDPNGWGFQVLALGFTFVMVTRFACFGNYVWCFYCRICEICGEHANNITGAVDMRFMEEWNENRSIVDSERRRGCWQSQPLCNFLMACLMIAFVLPWFFRVNMF</sequence>
<evidence type="ECO:0000313" key="3">
    <source>
        <dbReference type="Proteomes" id="UP001454036"/>
    </source>
</evidence>
<evidence type="ECO:0000256" key="1">
    <source>
        <dbReference type="SAM" id="Phobius"/>
    </source>
</evidence>
<keyword evidence="1" id="KW-0812">Transmembrane</keyword>
<feature type="transmembrane region" description="Helical" evidence="1">
    <location>
        <begin position="81"/>
        <end position="99"/>
    </location>
</feature>
<dbReference type="PANTHER" id="PTHR46214">
    <property type="entry name" value="ZINC FINGER, RING-CH-TYPE"/>
    <property type="match status" value="1"/>
</dbReference>
<organism evidence="2 3">
    <name type="scientific">Lithospermum erythrorhizon</name>
    <name type="common">Purple gromwell</name>
    <name type="synonym">Lithospermum officinale var. erythrorhizon</name>
    <dbReference type="NCBI Taxonomy" id="34254"/>
    <lineage>
        <taxon>Eukaryota</taxon>
        <taxon>Viridiplantae</taxon>
        <taxon>Streptophyta</taxon>
        <taxon>Embryophyta</taxon>
        <taxon>Tracheophyta</taxon>
        <taxon>Spermatophyta</taxon>
        <taxon>Magnoliopsida</taxon>
        <taxon>eudicotyledons</taxon>
        <taxon>Gunneridae</taxon>
        <taxon>Pentapetalae</taxon>
        <taxon>asterids</taxon>
        <taxon>lamiids</taxon>
        <taxon>Boraginales</taxon>
        <taxon>Boraginaceae</taxon>
        <taxon>Boraginoideae</taxon>
        <taxon>Lithospermeae</taxon>
        <taxon>Lithospermum</taxon>
    </lineage>
</organism>